<dbReference type="SUPFAM" id="SSF54211">
    <property type="entry name" value="Ribosomal protein S5 domain 2-like"/>
    <property type="match status" value="1"/>
</dbReference>
<keyword evidence="6 15" id="KW-0547">Nucleotide-binding</keyword>
<keyword evidence="12 16" id="KW-0753">Steroid metabolism</keyword>
<evidence type="ECO:0000256" key="7">
    <source>
        <dbReference type="ARBA" id="ARBA00022840"/>
    </source>
</evidence>
<feature type="domain" description="Mvd1 C-terminal" evidence="17">
    <location>
        <begin position="208"/>
        <end position="391"/>
    </location>
</feature>
<gene>
    <name evidence="19" type="ORF">OKIOD_LOCUS7011</name>
</gene>
<keyword evidence="9 16" id="KW-0756">Sterol biosynthesis</keyword>
<accession>A0ABN7SGX0</accession>
<dbReference type="PANTHER" id="PTHR10977">
    <property type="entry name" value="DIPHOSPHOMEVALONATE DECARBOXYLASE"/>
    <property type="match status" value="1"/>
</dbReference>
<keyword evidence="16" id="KW-0152">Cholesterol biosynthesis</keyword>
<dbReference type="EMBL" id="OU015569">
    <property type="protein sequence ID" value="CAG5098198.1"/>
    <property type="molecule type" value="Genomic_DNA"/>
</dbReference>
<keyword evidence="13 15" id="KW-0456">Lyase</keyword>
<evidence type="ECO:0000256" key="8">
    <source>
        <dbReference type="ARBA" id="ARBA00022955"/>
    </source>
</evidence>
<comment type="pathway">
    <text evidence="16">Steroid biosynthesis; cholesterol biosynthesis.</text>
</comment>
<dbReference type="PANTHER" id="PTHR10977:SF3">
    <property type="entry name" value="DIPHOSPHOMEVALONATE DECARBOXYLASE"/>
    <property type="match status" value="1"/>
</dbReference>
<keyword evidence="10 15" id="KW-0443">Lipid metabolism</keyword>
<keyword evidence="7 15" id="KW-0067">ATP-binding</keyword>
<evidence type="ECO:0000256" key="2">
    <source>
        <dbReference type="ARBA" id="ARBA00008831"/>
    </source>
</evidence>
<evidence type="ECO:0000256" key="11">
    <source>
        <dbReference type="ARBA" id="ARBA00023166"/>
    </source>
</evidence>
<dbReference type="InterPro" id="IPR029765">
    <property type="entry name" value="Mev_diP_decarb"/>
</dbReference>
<organism evidence="19 20">
    <name type="scientific">Oikopleura dioica</name>
    <name type="common">Tunicate</name>
    <dbReference type="NCBI Taxonomy" id="34765"/>
    <lineage>
        <taxon>Eukaryota</taxon>
        <taxon>Metazoa</taxon>
        <taxon>Chordata</taxon>
        <taxon>Tunicata</taxon>
        <taxon>Appendicularia</taxon>
        <taxon>Copelata</taxon>
        <taxon>Oikopleuridae</taxon>
        <taxon>Oikopleura</taxon>
    </lineage>
</organism>
<evidence type="ECO:0000256" key="3">
    <source>
        <dbReference type="ARBA" id="ARBA00012296"/>
    </source>
</evidence>
<evidence type="ECO:0000256" key="16">
    <source>
        <dbReference type="RuleBase" id="RU363086"/>
    </source>
</evidence>
<dbReference type="InterPro" id="IPR014721">
    <property type="entry name" value="Ribsml_uS5_D2-typ_fold_subgr"/>
</dbReference>
<evidence type="ECO:0000256" key="9">
    <source>
        <dbReference type="ARBA" id="ARBA00023011"/>
    </source>
</evidence>
<feature type="domain" description="Diphosphomevalonate decarboxylase-like N-terminal" evidence="18">
    <location>
        <begin position="22"/>
        <end position="194"/>
    </location>
</feature>
<evidence type="ECO:0000313" key="19">
    <source>
        <dbReference type="EMBL" id="CAG5098198.1"/>
    </source>
</evidence>
<evidence type="ECO:0000256" key="12">
    <source>
        <dbReference type="ARBA" id="ARBA00023221"/>
    </source>
</evidence>
<evidence type="ECO:0000313" key="20">
    <source>
        <dbReference type="Proteomes" id="UP001158576"/>
    </source>
</evidence>
<evidence type="ECO:0000256" key="5">
    <source>
        <dbReference type="ARBA" id="ARBA00022516"/>
    </source>
</evidence>
<dbReference type="InterPro" id="IPR020568">
    <property type="entry name" value="Ribosomal_Su5_D2-typ_SF"/>
</dbReference>
<dbReference type="NCBIfam" id="TIGR01240">
    <property type="entry name" value="mevDPdecarb"/>
    <property type="match status" value="1"/>
</dbReference>
<evidence type="ECO:0000259" key="18">
    <source>
        <dbReference type="Pfam" id="PF22700"/>
    </source>
</evidence>
<dbReference type="EC" id="4.1.1.33" evidence="3 15"/>
<evidence type="ECO:0000259" key="17">
    <source>
        <dbReference type="Pfam" id="PF18376"/>
    </source>
</evidence>
<comment type="similarity">
    <text evidence="2 15 16">Belongs to the diphosphomevalonate decarboxylase family.</text>
</comment>
<sequence>MDDKRPLDVIDPDSEWECTVEAPVNIALVKYWGKKDEKLILPYNDSISLTLDETVLGTRTTVSYSATYEEDCLVLNGEEQKISSRLENVIEEIRRAFRKHAVRNKMNAQNLMIMTRFRFRIVTENKMPTAAGLASSASGMACITFALCTALGIAESVDMSRLARLGSGSACRSIYGGLVQWEAGKEEDGSDSVAKQIYPAHAWPELRVLVLVVNGEKKKIGSTKGMQMSIETSDFMISRPKQCKDRIQEVCWAFQAKHFPALGEVIMKDSNTLHAICRDTLPPVNYLNETSEVLIEFVHDLNSIIGEVSVAYTFDAGPNCFLVFQEKHEHLLKWILSQTFLDSNGLLNTDKPKFDNDENLYADLIKQYQSKNYKVIKDFYCTEVGSGPKVVKNPTII</sequence>
<keyword evidence="16" id="KW-0153">Cholesterol metabolism</keyword>
<evidence type="ECO:0000256" key="10">
    <source>
        <dbReference type="ARBA" id="ARBA00023098"/>
    </source>
</evidence>
<dbReference type="Pfam" id="PF18376">
    <property type="entry name" value="MDD_C"/>
    <property type="match status" value="1"/>
</dbReference>
<dbReference type="InterPro" id="IPR053859">
    <property type="entry name" value="MVD-like_N"/>
</dbReference>
<evidence type="ECO:0000256" key="15">
    <source>
        <dbReference type="PIRNR" id="PIRNR015950"/>
    </source>
</evidence>
<comment type="function">
    <text evidence="1 16">Catalyzes the ATP dependent decarboxylation of (R)-5-diphosphomevalonate to form isopentenyl diphosphate (IPP). Functions in the mevalonate (MVA) pathway leading to isopentenyl diphosphate (IPP), a key precursor for the biosynthesis of isoprenoids and sterol synthesis.</text>
</comment>
<dbReference type="Proteomes" id="UP001158576">
    <property type="component" value="Chromosome XSR"/>
</dbReference>
<dbReference type="PIRSF" id="PIRSF015950">
    <property type="entry name" value="Mev_P_decrbx"/>
    <property type="match status" value="1"/>
</dbReference>
<evidence type="ECO:0000256" key="13">
    <source>
        <dbReference type="ARBA" id="ARBA00023239"/>
    </source>
</evidence>
<dbReference type="InterPro" id="IPR005935">
    <property type="entry name" value="Mev_decarb"/>
</dbReference>
<keyword evidence="8 16" id="KW-0752">Steroid biosynthesis</keyword>
<reference evidence="19 20" key="1">
    <citation type="submission" date="2021-04" db="EMBL/GenBank/DDBJ databases">
        <authorList>
            <person name="Bliznina A."/>
        </authorList>
    </citation>
    <scope>NUCLEOTIDE SEQUENCE [LARGE SCALE GENOMIC DNA]</scope>
</reference>
<keyword evidence="20" id="KW-1185">Reference proteome</keyword>
<keyword evidence="11 16" id="KW-1207">Sterol metabolism</keyword>
<dbReference type="Gene3D" id="3.30.70.890">
    <property type="entry name" value="GHMP kinase, C-terminal domain"/>
    <property type="match status" value="1"/>
</dbReference>
<evidence type="ECO:0000256" key="14">
    <source>
        <dbReference type="ARBA" id="ARBA00048154"/>
    </source>
</evidence>
<dbReference type="SUPFAM" id="SSF55060">
    <property type="entry name" value="GHMP Kinase, C-terminal domain"/>
    <property type="match status" value="1"/>
</dbReference>
<evidence type="ECO:0000256" key="1">
    <source>
        <dbReference type="ARBA" id="ARBA00003812"/>
    </source>
</evidence>
<protein>
    <recommendedName>
        <fullName evidence="4 15">Diphosphomevalonate decarboxylase</fullName>
        <ecNumber evidence="3 15">4.1.1.33</ecNumber>
    </recommendedName>
</protein>
<evidence type="ECO:0000256" key="6">
    <source>
        <dbReference type="ARBA" id="ARBA00022741"/>
    </source>
</evidence>
<dbReference type="InterPro" id="IPR041431">
    <property type="entry name" value="Mvd1_C"/>
</dbReference>
<dbReference type="Pfam" id="PF22700">
    <property type="entry name" value="MVD-like_N"/>
    <property type="match status" value="1"/>
</dbReference>
<dbReference type="Gene3D" id="3.30.230.10">
    <property type="match status" value="1"/>
</dbReference>
<evidence type="ECO:0000256" key="4">
    <source>
        <dbReference type="ARBA" id="ARBA00019335"/>
    </source>
</evidence>
<comment type="catalytic activity">
    <reaction evidence="14 15 16">
        <text>(R)-5-diphosphomevalonate + ATP = isopentenyl diphosphate + ADP + phosphate + CO2</text>
        <dbReference type="Rhea" id="RHEA:23732"/>
        <dbReference type="ChEBI" id="CHEBI:16526"/>
        <dbReference type="ChEBI" id="CHEBI:30616"/>
        <dbReference type="ChEBI" id="CHEBI:43474"/>
        <dbReference type="ChEBI" id="CHEBI:57557"/>
        <dbReference type="ChEBI" id="CHEBI:128769"/>
        <dbReference type="ChEBI" id="CHEBI:456216"/>
        <dbReference type="EC" id="4.1.1.33"/>
    </reaction>
</comment>
<dbReference type="InterPro" id="IPR036554">
    <property type="entry name" value="GHMP_kinase_C_sf"/>
</dbReference>
<proteinExistence type="inferred from homology"/>
<keyword evidence="5 16" id="KW-0444">Lipid biosynthesis</keyword>
<name>A0ABN7SGX0_OIKDI</name>